<dbReference type="AlphaFoldDB" id="A0A7R9F582"/>
<proteinExistence type="predicted"/>
<dbReference type="EMBL" id="OD568669">
    <property type="protein sequence ID" value="CAD7447223.1"/>
    <property type="molecule type" value="Genomic_DNA"/>
</dbReference>
<gene>
    <name evidence="1" type="ORF">TBIB3V08_LOCUS9539</name>
</gene>
<sequence>MWHACGEYVVQSQLMWRHCHQQTTRRVLSDMMMPVANIDSSEVVDLGQSPCGRHTSLNVSKPSGGCMTLRPTSLATHHAIQEPRSHHATRSPSHNFVVHCKRDDLLPVVNLELWKDHNQHK</sequence>
<organism evidence="1">
    <name type="scientific">Timema bartmani</name>
    <dbReference type="NCBI Taxonomy" id="61472"/>
    <lineage>
        <taxon>Eukaryota</taxon>
        <taxon>Metazoa</taxon>
        <taxon>Ecdysozoa</taxon>
        <taxon>Arthropoda</taxon>
        <taxon>Hexapoda</taxon>
        <taxon>Insecta</taxon>
        <taxon>Pterygota</taxon>
        <taxon>Neoptera</taxon>
        <taxon>Polyneoptera</taxon>
        <taxon>Phasmatodea</taxon>
        <taxon>Timematodea</taxon>
        <taxon>Timematoidea</taxon>
        <taxon>Timematidae</taxon>
        <taxon>Timema</taxon>
    </lineage>
</organism>
<evidence type="ECO:0000313" key="1">
    <source>
        <dbReference type="EMBL" id="CAD7447223.1"/>
    </source>
</evidence>
<protein>
    <submittedName>
        <fullName evidence="1">Uncharacterized protein</fullName>
    </submittedName>
</protein>
<name>A0A7R9F582_9NEOP</name>
<accession>A0A7R9F582</accession>
<reference evidence="1" key="1">
    <citation type="submission" date="2020-11" db="EMBL/GenBank/DDBJ databases">
        <authorList>
            <person name="Tran Van P."/>
        </authorList>
    </citation>
    <scope>NUCLEOTIDE SEQUENCE</scope>
</reference>